<reference evidence="1 2" key="1">
    <citation type="submission" date="2015-09" db="EMBL/GenBank/DDBJ databases">
        <title>Draft Genome Sequence of Bradyrhizobium manausense Strain BR 3351T, a Novel Symbiotic Nitrogen-Fixing Alphaproteobacterium Isolated from Brazilian Amazon Rain Forest.</title>
        <authorList>
            <person name="De Araujo J.L."/>
            <person name="Zilli J.E."/>
        </authorList>
    </citation>
    <scope>NUCLEOTIDE SEQUENCE [LARGE SCALE GENOMIC DNA]</scope>
    <source>
        <strain evidence="1 2">BR3351</strain>
    </source>
</reference>
<name>A0A0R3E2P4_9BRAD</name>
<dbReference type="RefSeq" id="WP_057746603.1">
    <property type="nucleotide sequence ID" value="NZ_LJYG01000047.1"/>
</dbReference>
<accession>A0A0R3E2P4</accession>
<sequence length="81" mass="9087">MTVLPYSVRSTASAPLRTEQRKVTFSDRDREVVRKHVKARPVERESRTTGSTVRTEIRTGERVPIQALLAKIEAALKLLGA</sequence>
<dbReference type="AlphaFoldDB" id="A0A0R3E2P4"/>
<evidence type="ECO:0000313" key="2">
    <source>
        <dbReference type="Proteomes" id="UP000051936"/>
    </source>
</evidence>
<comment type="caution">
    <text evidence="1">The sequence shown here is derived from an EMBL/GenBank/DDBJ whole genome shotgun (WGS) entry which is preliminary data.</text>
</comment>
<dbReference type="Proteomes" id="UP000051936">
    <property type="component" value="Unassembled WGS sequence"/>
</dbReference>
<evidence type="ECO:0000313" key="1">
    <source>
        <dbReference type="EMBL" id="KRQ14701.1"/>
    </source>
</evidence>
<keyword evidence="2" id="KW-1185">Reference proteome</keyword>
<dbReference type="EMBL" id="LJYG01000047">
    <property type="protein sequence ID" value="KRQ14701.1"/>
    <property type="molecule type" value="Genomic_DNA"/>
</dbReference>
<proteinExistence type="predicted"/>
<organism evidence="1 2">
    <name type="scientific">Bradyrhizobium manausense</name>
    <dbReference type="NCBI Taxonomy" id="989370"/>
    <lineage>
        <taxon>Bacteria</taxon>
        <taxon>Pseudomonadati</taxon>
        <taxon>Pseudomonadota</taxon>
        <taxon>Alphaproteobacteria</taxon>
        <taxon>Hyphomicrobiales</taxon>
        <taxon>Nitrobacteraceae</taxon>
        <taxon>Bradyrhizobium</taxon>
    </lineage>
</organism>
<gene>
    <name evidence="1" type="ORF">AOQ71_12515</name>
</gene>
<protein>
    <submittedName>
        <fullName evidence="1">Uncharacterized protein</fullName>
    </submittedName>
</protein>